<accession>A0AAV2N493</accession>
<name>A0AAV2N493_9HYME</name>
<reference evidence="1 2" key="1">
    <citation type="submission" date="2024-04" db="EMBL/GenBank/DDBJ databases">
        <authorList>
            <consortium name="Molecular Ecology Group"/>
        </authorList>
    </citation>
    <scope>NUCLEOTIDE SEQUENCE [LARGE SCALE GENOMIC DNA]</scope>
</reference>
<dbReference type="Proteomes" id="UP001497644">
    <property type="component" value="Chromosome 1"/>
</dbReference>
<evidence type="ECO:0000313" key="1">
    <source>
        <dbReference type="EMBL" id="CAL1674116.1"/>
    </source>
</evidence>
<dbReference type="EMBL" id="OZ034824">
    <property type="protein sequence ID" value="CAL1674116.1"/>
    <property type="molecule type" value="Genomic_DNA"/>
</dbReference>
<dbReference type="AlphaFoldDB" id="A0AAV2N493"/>
<organism evidence="1 2">
    <name type="scientific">Lasius platythorax</name>
    <dbReference type="NCBI Taxonomy" id="488582"/>
    <lineage>
        <taxon>Eukaryota</taxon>
        <taxon>Metazoa</taxon>
        <taxon>Ecdysozoa</taxon>
        <taxon>Arthropoda</taxon>
        <taxon>Hexapoda</taxon>
        <taxon>Insecta</taxon>
        <taxon>Pterygota</taxon>
        <taxon>Neoptera</taxon>
        <taxon>Endopterygota</taxon>
        <taxon>Hymenoptera</taxon>
        <taxon>Apocrita</taxon>
        <taxon>Aculeata</taxon>
        <taxon>Formicoidea</taxon>
        <taxon>Formicidae</taxon>
        <taxon>Formicinae</taxon>
        <taxon>Lasius</taxon>
        <taxon>Lasius</taxon>
    </lineage>
</organism>
<proteinExistence type="predicted"/>
<keyword evidence="2" id="KW-1185">Reference proteome</keyword>
<evidence type="ECO:0000313" key="2">
    <source>
        <dbReference type="Proteomes" id="UP001497644"/>
    </source>
</evidence>
<sequence length="78" mass="8899">MPLPKMNCYYDDDVVSSATRGWGGGAIYGSPPDPGVYFRVMHRLRPGIYLRSDVDIKFVDSGKKTKTLNDPENYERFH</sequence>
<protein>
    <submittedName>
        <fullName evidence="1">Uncharacterized protein</fullName>
    </submittedName>
</protein>
<gene>
    <name evidence="1" type="ORF">LPLAT_LOCUS870</name>
</gene>